<comment type="similarity">
    <text evidence="2">Belongs to the NAD(P)-dependent epimerase/dehydratase family. Dihydroflavonol-4-reductase subfamily.</text>
</comment>
<dbReference type="OrthoDB" id="10058185at2759"/>
<dbReference type="STRING" id="230819.A0A5C3L964"/>
<dbReference type="InterPro" id="IPR002225">
    <property type="entry name" value="3Beta_OHSteriod_DH/Estase"/>
</dbReference>
<dbReference type="PANTHER" id="PTHR10366:SF447">
    <property type="entry name" value="HYDROXYSTEROID DEHYDROGENASE_ISOMERASE FAMILY PROTEIN, PUTATIVE (AFU_ORTHOLOGUE AFUA_1G06450)-RELATED"/>
    <property type="match status" value="1"/>
</dbReference>
<dbReference type="InterPro" id="IPR036291">
    <property type="entry name" value="NAD(P)-bd_dom_sf"/>
</dbReference>
<feature type="transmembrane region" description="Helical" evidence="3">
    <location>
        <begin position="79"/>
        <end position="97"/>
    </location>
</feature>
<evidence type="ECO:0000256" key="1">
    <source>
        <dbReference type="ARBA" id="ARBA00023002"/>
    </source>
</evidence>
<dbReference type="GO" id="GO:0000252">
    <property type="term" value="F:3-beta-hydroxysteroid dehydrogenase [NAD(P)+]/C4-decarboxylase activity"/>
    <property type="evidence" value="ECO:0007669"/>
    <property type="project" value="TreeGrafter"/>
</dbReference>
<dbReference type="PANTHER" id="PTHR10366">
    <property type="entry name" value="NAD DEPENDENT EPIMERASE/DEHYDRATASE"/>
    <property type="match status" value="1"/>
</dbReference>
<dbReference type="SUPFAM" id="SSF51735">
    <property type="entry name" value="NAD(P)-binding Rossmann-fold domains"/>
    <property type="match status" value="1"/>
</dbReference>
<keyword evidence="3" id="KW-0812">Transmembrane</keyword>
<sequence length="535" mass="59162">MGPTLVELGLLAITFSAALVLYALVNDRKLANTPNVALSLSKRLTHQDMRELAGEMESHPLAKETELKEQMPPKTGRRYIVTGGSGFLGGYVVAQLLDRGEDPRKIRILDLNEPSHPTVSSALSQGLQLFKTNLADSKAVLNAFTAPWYDDNKGNTSTTVFHTASNILFYERHPAFLDRSTKVNVEGTRNVVSSSKAVNADVLIYTSSAAAGVKSTRLLLFPWETHPKHHIQVFNEDSESHFPKEHWGHFSNYAISKRMAEALVLEADKSNTSGGKTLRTGALRPHGIFGRGDVLLGACIVREISPTWMGSALQSFCYVENCALAHLLYERRLLDLLDQDQLSKPTLNSQKRPLPDIGGRPFCISDPCPTPTHNDTYVAMETFTHGVCSFPYLPTSIMLIVAHLIEAYYVTQHFITTAYPILRNLFPPVVGDVRNLQPAIFYLTKVHIIVDDSRARLSPEKGGLGYKGAWTTMEGIYKMVQEYKSESAWSDARNGRVGMNYFGLGKKARKDMAADGFKSIPIPALPVEVITGNAR</sequence>
<evidence type="ECO:0000259" key="4">
    <source>
        <dbReference type="Pfam" id="PF01073"/>
    </source>
</evidence>
<evidence type="ECO:0000313" key="5">
    <source>
        <dbReference type="EMBL" id="TFK28566.1"/>
    </source>
</evidence>
<dbReference type="GO" id="GO:0006696">
    <property type="term" value="P:ergosterol biosynthetic process"/>
    <property type="evidence" value="ECO:0007669"/>
    <property type="project" value="TreeGrafter"/>
</dbReference>
<feature type="domain" description="3-beta hydroxysteroid dehydrogenase/isomerase" evidence="4">
    <location>
        <begin position="80"/>
        <end position="339"/>
    </location>
</feature>
<keyword evidence="6" id="KW-1185">Reference proteome</keyword>
<dbReference type="Proteomes" id="UP000307440">
    <property type="component" value="Unassembled WGS sequence"/>
</dbReference>
<feature type="transmembrane region" description="Helical" evidence="3">
    <location>
        <begin position="6"/>
        <end position="25"/>
    </location>
</feature>
<evidence type="ECO:0000256" key="2">
    <source>
        <dbReference type="ARBA" id="ARBA00023445"/>
    </source>
</evidence>
<dbReference type="AlphaFoldDB" id="A0A5C3L964"/>
<dbReference type="EMBL" id="ML210155">
    <property type="protein sequence ID" value="TFK28566.1"/>
    <property type="molecule type" value="Genomic_DNA"/>
</dbReference>
<name>A0A5C3L964_COPMA</name>
<protein>
    <submittedName>
        <fullName evidence="5">NAD(P)-binding protein</fullName>
    </submittedName>
</protein>
<keyword evidence="1" id="KW-0560">Oxidoreductase</keyword>
<accession>A0A5C3L964</accession>
<reference evidence="5 6" key="1">
    <citation type="journal article" date="2019" name="Nat. Ecol. Evol.">
        <title>Megaphylogeny resolves global patterns of mushroom evolution.</title>
        <authorList>
            <person name="Varga T."/>
            <person name="Krizsan K."/>
            <person name="Foldi C."/>
            <person name="Dima B."/>
            <person name="Sanchez-Garcia M."/>
            <person name="Sanchez-Ramirez S."/>
            <person name="Szollosi G.J."/>
            <person name="Szarkandi J.G."/>
            <person name="Papp V."/>
            <person name="Albert L."/>
            <person name="Andreopoulos W."/>
            <person name="Angelini C."/>
            <person name="Antonin V."/>
            <person name="Barry K.W."/>
            <person name="Bougher N.L."/>
            <person name="Buchanan P."/>
            <person name="Buyck B."/>
            <person name="Bense V."/>
            <person name="Catcheside P."/>
            <person name="Chovatia M."/>
            <person name="Cooper J."/>
            <person name="Damon W."/>
            <person name="Desjardin D."/>
            <person name="Finy P."/>
            <person name="Geml J."/>
            <person name="Haridas S."/>
            <person name="Hughes K."/>
            <person name="Justo A."/>
            <person name="Karasinski D."/>
            <person name="Kautmanova I."/>
            <person name="Kiss B."/>
            <person name="Kocsube S."/>
            <person name="Kotiranta H."/>
            <person name="LaButti K.M."/>
            <person name="Lechner B.E."/>
            <person name="Liimatainen K."/>
            <person name="Lipzen A."/>
            <person name="Lukacs Z."/>
            <person name="Mihaltcheva S."/>
            <person name="Morgado L.N."/>
            <person name="Niskanen T."/>
            <person name="Noordeloos M.E."/>
            <person name="Ohm R.A."/>
            <person name="Ortiz-Santana B."/>
            <person name="Ovrebo C."/>
            <person name="Racz N."/>
            <person name="Riley R."/>
            <person name="Savchenko A."/>
            <person name="Shiryaev A."/>
            <person name="Soop K."/>
            <person name="Spirin V."/>
            <person name="Szebenyi C."/>
            <person name="Tomsovsky M."/>
            <person name="Tulloss R.E."/>
            <person name="Uehling J."/>
            <person name="Grigoriev I.V."/>
            <person name="Vagvolgyi C."/>
            <person name="Papp T."/>
            <person name="Martin F.M."/>
            <person name="Miettinen O."/>
            <person name="Hibbett D.S."/>
            <person name="Nagy L.G."/>
        </authorList>
    </citation>
    <scope>NUCLEOTIDE SEQUENCE [LARGE SCALE GENOMIC DNA]</scope>
    <source>
        <strain evidence="5 6">CBS 121175</strain>
    </source>
</reference>
<gene>
    <name evidence="5" type="ORF">FA15DRAFT_665282</name>
</gene>
<dbReference type="Gene3D" id="3.40.50.720">
    <property type="entry name" value="NAD(P)-binding Rossmann-like Domain"/>
    <property type="match status" value="1"/>
</dbReference>
<keyword evidence="3" id="KW-1133">Transmembrane helix</keyword>
<dbReference type="InterPro" id="IPR050425">
    <property type="entry name" value="NAD(P)_dehydrat-like"/>
</dbReference>
<proteinExistence type="inferred from homology"/>
<keyword evidence="3" id="KW-0472">Membrane</keyword>
<organism evidence="5 6">
    <name type="scientific">Coprinopsis marcescibilis</name>
    <name type="common">Agaric fungus</name>
    <name type="synonym">Psathyrella marcescibilis</name>
    <dbReference type="NCBI Taxonomy" id="230819"/>
    <lineage>
        <taxon>Eukaryota</taxon>
        <taxon>Fungi</taxon>
        <taxon>Dikarya</taxon>
        <taxon>Basidiomycota</taxon>
        <taxon>Agaricomycotina</taxon>
        <taxon>Agaricomycetes</taxon>
        <taxon>Agaricomycetidae</taxon>
        <taxon>Agaricales</taxon>
        <taxon>Agaricineae</taxon>
        <taxon>Psathyrellaceae</taxon>
        <taxon>Coprinopsis</taxon>
    </lineage>
</organism>
<dbReference type="Pfam" id="PF01073">
    <property type="entry name" value="3Beta_HSD"/>
    <property type="match status" value="1"/>
</dbReference>
<dbReference type="GO" id="GO:0005783">
    <property type="term" value="C:endoplasmic reticulum"/>
    <property type="evidence" value="ECO:0007669"/>
    <property type="project" value="TreeGrafter"/>
</dbReference>
<evidence type="ECO:0000256" key="3">
    <source>
        <dbReference type="SAM" id="Phobius"/>
    </source>
</evidence>
<evidence type="ECO:0000313" key="6">
    <source>
        <dbReference type="Proteomes" id="UP000307440"/>
    </source>
</evidence>